<feature type="domain" description="ABC3 transporter permease C-terminal" evidence="7">
    <location>
        <begin position="233"/>
        <end position="368"/>
    </location>
</feature>
<keyword evidence="2" id="KW-1003">Cell membrane</keyword>
<keyword evidence="5 6" id="KW-0472">Membrane</keyword>
<feature type="transmembrane region" description="Helical" evidence="6">
    <location>
        <begin position="232"/>
        <end position="253"/>
    </location>
</feature>
<dbReference type="Pfam" id="PF02687">
    <property type="entry name" value="FtsX"/>
    <property type="match status" value="1"/>
</dbReference>
<evidence type="ECO:0000256" key="5">
    <source>
        <dbReference type="ARBA" id="ARBA00023136"/>
    </source>
</evidence>
<comment type="subcellular location">
    <subcellularLocation>
        <location evidence="1">Cell membrane</location>
        <topology evidence="1">Multi-pass membrane protein</topology>
    </subcellularLocation>
</comment>
<keyword evidence="3 6" id="KW-0812">Transmembrane</keyword>
<protein>
    <recommendedName>
        <fullName evidence="7">ABC3 transporter permease C-terminal domain-containing protein</fullName>
    </recommendedName>
</protein>
<organism evidence="8">
    <name type="scientific">marine metagenome</name>
    <dbReference type="NCBI Taxonomy" id="408172"/>
    <lineage>
        <taxon>unclassified sequences</taxon>
        <taxon>metagenomes</taxon>
        <taxon>ecological metagenomes</taxon>
    </lineage>
</organism>
<gene>
    <name evidence="8" type="ORF">METZ01_LOCUS20992</name>
</gene>
<proteinExistence type="predicted"/>
<keyword evidence="4 6" id="KW-1133">Transmembrane helix</keyword>
<feature type="transmembrane region" description="Helical" evidence="6">
    <location>
        <begin position="274"/>
        <end position="298"/>
    </location>
</feature>
<sequence length="374" mass="42172">MRALQFGFYDNIIKTVVESYAGYVEVHAEGYWDNQSLDNSMEVDQKLINDISSVEGVENIVQRLQTFSLISMGEKTKGGVINGVDISDEQKITDWNKKMVSGSFDLGENEIIVGKGIAEYFDIRENDTLILYGQGYRGMMAAGKYPVKGVIDLKNPDLNKLGIFMAIESARNYVSSEEISTHIIIDKEQYYDEEKIVKDLSQILSKDYEIMTWKKTLPEIEQTITADNAGGLIMAFILYIIVVFGMFGTVLMMTEERKYEFGVLISIGMSRIRLFRIILIETIILSMIGVLLAIILTYPISYYFNLNPIDMAVLMGEGADQMLEDLGFSPLAPMSISWDIPLSHALVIFIFSLLISIYPAIKILNLNPVKSMKI</sequence>
<evidence type="ECO:0000256" key="6">
    <source>
        <dbReference type="SAM" id="Phobius"/>
    </source>
</evidence>
<dbReference type="PANTHER" id="PTHR30489:SF0">
    <property type="entry name" value="LIPOPROTEIN-RELEASING SYSTEM TRANSMEMBRANE PROTEIN LOLE"/>
    <property type="match status" value="1"/>
</dbReference>
<evidence type="ECO:0000259" key="7">
    <source>
        <dbReference type="Pfam" id="PF02687"/>
    </source>
</evidence>
<dbReference type="PANTHER" id="PTHR30489">
    <property type="entry name" value="LIPOPROTEIN-RELEASING SYSTEM TRANSMEMBRANE PROTEIN LOLE"/>
    <property type="match status" value="1"/>
</dbReference>
<evidence type="ECO:0000313" key="8">
    <source>
        <dbReference type="EMBL" id="SUZ68138.1"/>
    </source>
</evidence>
<evidence type="ECO:0000256" key="2">
    <source>
        <dbReference type="ARBA" id="ARBA00022475"/>
    </source>
</evidence>
<dbReference type="EMBL" id="UINC01001031">
    <property type="protein sequence ID" value="SUZ68138.1"/>
    <property type="molecule type" value="Genomic_DNA"/>
</dbReference>
<dbReference type="AlphaFoldDB" id="A0A381PNT2"/>
<dbReference type="InterPro" id="IPR051447">
    <property type="entry name" value="Lipoprotein-release_system"/>
</dbReference>
<dbReference type="GO" id="GO:0044874">
    <property type="term" value="P:lipoprotein localization to outer membrane"/>
    <property type="evidence" value="ECO:0007669"/>
    <property type="project" value="TreeGrafter"/>
</dbReference>
<reference evidence="8" key="1">
    <citation type="submission" date="2018-05" db="EMBL/GenBank/DDBJ databases">
        <authorList>
            <person name="Lanie J.A."/>
            <person name="Ng W.-L."/>
            <person name="Kazmierczak K.M."/>
            <person name="Andrzejewski T.M."/>
            <person name="Davidsen T.M."/>
            <person name="Wayne K.J."/>
            <person name="Tettelin H."/>
            <person name="Glass J.I."/>
            <person name="Rusch D."/>
            <person name="Podicherti R."/>
            <person name="Tsui H.-C.T."/>
            <person name="Winkler M.E."/>
        </authorList>
    </citation>
    <scope>NUCLEOTIDE SEQUENCE</scope>
</reference>
<dbReference type="GO" id="GO:0098797">
    <property type="term" value="C:plasma membrane protein complex"/>
    <property type="evidence" value="ECO:0007669"/>
    <property type="project" value="TreeGrafter"/>
</dbReference>
<evidence type="ECO:0000256" key="3">
    <source>
        <dbReference type="ARBA" id="ARBA00022692"/>
    </source>
</evidence>
<evidence type="ECO:0000256" key="4">
    <source>
        <dbReference type="ARBA" id="ARBA00022989"/>
    </source>
</evidence>
<feature type="transmembrane region" description="Helical" evidence="6">
    <location>
        <begin position="342"/>
        <end position="364"/>
    </location>
</feature>
<name>A0A381PNT2_9ZZZZ</name>
<dbReference type="InterPro" id="IPR003838">
    <property type="entry name" value="ABC3_permease_C"/>
</dbReference>
<evidence type="ECO:0000256" key="1">
    <source>
        <dbReference type="ARBA" id="ARBA00004651"/>
    </source>
</evidence>
<accession>A0A381PNT2</accession>